<keyword evidence="3" id="KW-1185">Reference proteome</keyword>
<protein>
    <submittedName>
        <fullName evidence="2">Uncharacterized protein</fullName>
    </submittedName>
</protein>
<dbReference type="Proteomes" id="UP000323506">
    <property type="component" value="Chromosome D13"/>
</dbReference>
<accession>A0A5D1ZZK6</accession>
<organism evidence="2 3">
    <name type="scientific">Gossypium darwinii</name>
    <name type="common">Darwin's cotton</name>
    <name type="synonym">Gossypium barbadense var. darwinii</name>
    <dbReference type="NCBI Taxonomy" id="34276"/>
    <lineage>
        <taxon>Eukaryota</taxon>
        <taxon>Viridiplantae</taxon>
        <taxon>Streptophyta</taxon>
        <taxon>Embryophyta</taxon>
        <taxon>Tracheophyta</taxon>
        <taxon>Spermatophyta</taxon>
        <taxon>Magnoliopsida</taxon>
        <taxon>eudicotyledons</taxon>
        <taxon>Gunneridae</taxon>
        <taxon>Pentapetalae</taxon>
        <taxon>rosids</taxon>
        <taxon>malvids</taxon>
        <taxon>Malvales</taxon>
        <taxon>Malvaceae</taxon>
        <taxon>Malvoideae</taxon>
        <taxon>Gossypium</taxon>
    </lineage>
</organism>
<proteinExistence type="predicted"/>
<reference evidence="2 3" key="1">
    <citation type="submission" date="2019-06" db="EMBL/GenBank/DDBJ databases">
        <title>WGS assembly of Gossypium darwinii.</title>
        <authorList>
            <person name="Chen Z.J."/>
            <person name="Sreedasyam A."/>
            <person name="Ando A."/>
            <person name="Song Q."/>
            <person name="De L."/>
            <person name="Hulse-Kemp A."/>
            <person name="Ding M."/>
            <person name="Ye W."/>
            <person name="Kirkbride R."/>
            <person name="Jenkins J."/>
            <person name="Plott C."/>
            <person name="Lovell J."/>
            <person name="Lin Y.-M."/>
            <person name="Vaughn R."/>
            <person name="Liu B."/>
            <person name="Li W."/>
            <person name="Simpson S."/>
            <person name="Scheffler B."/>
            <person name="Saski C."/>
            <person name="Grover C."/>
            <person name="Hu G."/>
            <person name="Conover J."/>
            <person name="Carlson J."/>
            <person name="Shu S."/>
            <person name="Boston L."/>
            <person name="Williams M."/>
            <person name="Peterson D."/>
            <person name="Mcgee K."/>
            <person name="Jones D."/>
            <person name="Wendel J."/>
            <person name="Stelly D."/>
            <person name="Grimwood J."/>
            <person name="Schmutz J."/>
        </authorList>
    </citation>
    <scope>NUCLEOTIDE SEQUENCE [LARGE SCALE GENOMIC DNA]</scope>
    <source>
        <strain evidence="2">1808015.09</strain>
    </source>
</reference>
<dbReference type="AlphaFoldDB" id="A0A5D1ZZK6"/>
<name>A0A5D1ZZK6_GOSDA</name>
<feature type="region of interest" description="Disordered" evidence="1">
    <location>
        <begin position="1"/>
        <end position="75"/>
    </location>
</feature>
<feature type="compositionally biased region" description="Basic residues" evidence="1">
    <location>
        <begin position="1"/>
        <end position="23"/>
    </location>
</feature>
<sequence length="75" mass="8168">MRKSKPTSYHLSKKKLKNRKGSLRRFDEASSLGALEPRPNSDDDGESGGPATRYGRTEESGVEARVWEATVGCGA</sequence>
<evidence type="ECO:0000313" key="2">
    <source>
        <dbReference type="EMBL" id="TYG37763.1"/>
    </source>
</evidence>
<dbReference type="EMBL" id="CM017713">
    <property type="protein sequence ID" value="TYG37763.1"/>
    <property type="molecule type" value="Genomic_DNA"/>
</dbReference>
<gene>
    <name evidence="2" type="ORF">ES288_D13G167300v1</name>
</gene>
<evidence type="ECO:0000256" key="1">
    <source>
        <dbReference type="SAM" id="MobiDB-lite"/>
    </source>
</evidence>
<evidence type="ECO:0000313" key="3">
    <source>
        <dbReference type="Proteomes" id="UP000323506"/>
    </source>
</evidence>